<proteinExistence type="predicted"/>
<protein>
    <submittedName>
        <fullName evidence="1">Uncharacterized protein</fullName>
    </submittedName>
</protein>
<sequence>MPAPCSCRPLASASGAFHLPAAGLRKKDPARHAQAAEARKPRKWRITINRTELLECKFRCFGRDTNDSLLGRIAAERGMRMLTIGYFNSLDQSYNFQIITRFLESELQGKGGGLATREGFIPHPRVTDKCAANTLLDLENRFALSDHPFGKPKNGDVNSSLYFPRGSSSSTMFYTDYPRANLEDFFLDGYTHPRSISSPKNFQGICSALKSTPLMLTAVPNCERAHGQPISLSDVRWTLATNSQNFVIETALTLIVIQKEELRFDETFLRQSPTTD</sequence>
<gene>
    <name evidence="1" type="ORF">EAG_02671</name>
</gene>
<reference evidence="1 2" key="1">
    <citation type="journal article" date="2010" name="Science">
        <title>Genomic comparison of the ants Camponotus floridanus and Harpegnathos saltator.</title>
        <authorList>
            <person name="Bonasio R."/>
            <person name="Zhang G."/>
            <person name="Ye C."/>
            <person name="Mutti N.S."/>
            <person name="Fang X."/>
            <person name="Qin N."/>
            <person name="Donahue G."/>
            <person name="Yang P."/>
            <person name="Li Q."/>
            <person name="Li C."/>
            <person name="Zhang P."/>
            <person name="Huang Z."/>
            <person name="Berger S.L."/>
            <person name="Reinberg D."/>
            <person name="Wang J."/>
            <person name="Liebig J."/>
        </authorList>
    </citation>
    <scope>NUCLEOTIDE SEQUENCE [LARGE SCALE GENOMIC DNA]</scope>
    <source>
        <strain evidence="2">C129</strain>
    </source>
</reference>
<organism evidence="2">
    <name type="scientific">Camponotus floridanus</name>
    <name type="common">Florida carpenter ant</name>
    <dbReference type="NCBI Taxonomy" id="104421"/>
    <lineage>
        <taxon>Eukaryota</taxon>
        <taxon>Metazoa</taxon>
        <taxon>Ecdysozoa</taxon>
        <taxon>Arthropoda</taxon>
        <taxon>Hexapoda</taxon>
        <taxon>Insecta</taxon>
        <taxon>Pterygota</taxon>
        <taxon>Neoptera</taxon>
        <taxon>Endopterygota</taxon>
        <taxon>Hymenoptera</taxon>
        <taxon>Apocrita</taxon>
        <taxon>Aculeata</taxon>
        <taxon>Formicoidea</taxon>
        <taxon>Formicidae</taxon>
        <taxon>Formicinae</taxon>
        <taxon>Camponotus</taxon>
    </lineage>
</organism>
<dbReference type="InParanoid" id="E1ZYM5"/>
<evidence type="ECO:0000313" key="1">
    <source>
        <dbReference type="EMBL" id="EFN73717.1"/>
    </source>
</evidence>
<dbReference type="EMBL" id="GL435236">
    <property type="protein sequence ID" value="EFN73717.1"/>
    <property type="molecule type" value="Genomic_DNA"/>
</dbReference>
<dbReference type="Proteomes" id="UP000000311">
    <property type="component" value="Unassembled WGS sequence"/>
</dbReference>
<name>E1ZYM5_CAMFO</name>
<dbReference type="AlphaFoldDB" id="E1ZYM5"/>
<keyword evidence="2" id="KW-1185">Reference proteome</keyword>
<evidence type="ECO:0000313" key="2">
    <source>
        <dbReference type="Proteomes" id="UP000000311"/>
    </source>
</evidence>
<accession>E1ZYM5</accession>